<dbReference type="Gene3D" id="3.30.70.270">
    <property type="match status" value="1"/>
</dbReference>
<reference evidence="2 3" key="1">
    <citation type="journal article" date="2016" name="Nat. Commun.">
        <title>Thousands of microbial genomes shed light on interconnected biogeochemical processes in an aquifer system.</title>
        <authorList>
            <person name="Anantharaman K."/>
            <person name="Brown C.T."/>
            <person name="Hug L.A."/>
            <person name="Sharon I."/>
            <person name="Castelle C.J."/>
            <person name="Probst A.J."/>
            <person name="Thomas B.C."/>
            <person name="Singh A."/>
            <person name="Wilkins M.J."/>
            <person name="Karaoz U."/>
            <person name="Brodie E.L."/>
            <person name="Williams K.H."/>
            <person name="Hubbard S.S."/>
            <person name="Banfield J.F."/>
        </authorList>
    </citation>
    <scope>NUCLEOTIDE SEQUENCE [LARGE SCALE GENOMIC DNA]</scope>
</reference>
<dbReference type="InterPro" id="IPR052155">
    <property type="entry name" value="Biofilm_reg_signaling"/>
</dbReference>
<dbReference type="STRING" id="1802624.A2982_01350"/>
<dbReference type="InterPro" id="IPR013656">
    <property type="entry name" value="PAS_4"/>
</dbReference>
<evidence type="ECO:0000313" key="2">
    <source>
        <dbReference type="EMBL" id="OGC52121.1"/>
    </source>
</evidence>
<dbReference type="Gene3D" id="3.30.450.20">
    <property type="entry name" value="PAS domain"/>
    <property type="match status" value="1"/>
</dbReference>
<sequence length="276" mass="32013">MEFDAKNKKEYVSIVDRNYSYVSVSSSYLKDKGIEYKDVVGRKLEDIWEKETVENVIKPFIDKAFAGDIVQTQSYFSFSSKRKKHYQTSYMPIYDSWGKIEKVAIVTRDLTKDQFINAQLYTDALTKANNRKAFYKDLTELSKGNKKYYVFSLDLDNFKPVNDKYGHHIGDKMLIKTASTFESLLKDDQKLYRPGGDEFAILGQNASSKELENQAQKIIDTLKIAKFNKKFQIGVSIGIINVRKKKWEKDKIVKEADILMYKSKKNGKNGYVLKEI</sequence>
<dbReference type="PANTHER" id="PTHR44757:SF2">
    <property type="entry name" value="BIOFILM ARCHITECTURE MAINTENANCE PROTEIN MBAA"/>
    <property type="match status" value="1"/>
</dbReference>
<dbReference type="InterPro" id="IPR035965">
    <property type="entry name" value="PAS-like_dom_sf"/>
</dbReference>
<name>A0A1F4V4J1_UNCKA</name>
<dbReference type="PANTHER" id="PTHR44757">
    <property type="entry name" value="DIGUANYLATE CYCLASE DGCP"/>
    <property type="match status" value="1"/>
</dbReference>
<dbReference type="NCBIfam" id="TIGR00254">
    <property type="entry name" value="GGDEF"/>
    <property type="match status" value="1"/>
</dbReference>
<accession>A0A1F4V4J1</accession>
<dbReference type="Pfam" id="PF08448">
    <property type="entry name" value="PAS_4"/>
    <property type="match status" value="1"/>
</dbReference>
<dbReference type="InterPro" id="IPR043128">
    <property type="entry name" value="Rev_trsase/Diguanyl_cyclase"/>
</dbReference>
<dbReference type="AlphaFoldDB" id="A0A1F4V4J1"/>
<dbReference type="InterPro" id="IPR000160">
    <property type="entry name" value="GGDEF_dom"/>
</dbReference>
<evidence type="ECO:0000313" key="3">
    <source>
        <dbReference type="Proteomes" id="UP000178771"/>
    </source>
</evidence>
<dbReference type="PROSITE" id="PS50887">
    <property type="entry name" value="GGDEF"/>
    <property type="match status" value="1"/>
</dbReference>
<evidence type="ECO:0000259" key="1">
    <source>
        <dbReference type="PROSITE" id="PS50887"/>
    </source>
</evidence>
<dbReference type="Pfam" id="PF00990">
    <property type="entry name" value="GGDEF"/>
    <property type="match status" value="1"/>
</dbReference>
<feature type="domain" description="GGDEF" evidence="1">
    <location>
        <begin position="146"/>
        <end position="276"/>
    </location>
</feature>
<proteinExistence type="predicted"/>
<dbReference type="InterPro" id="IPR029787">
    <property type="entry name" value="Nucleotide_cyclase"/>
</dbReference>
<gene>
    <name evidence="2" type="ORF">A2982_01350</name>
</gene>
<dbReference type="CDD" id="cd01949">
    <property type="entry name" value="GGDEF"/>
    <property type="match status" value="1"/>
</dbReference>
<dbReference type="SMART" id="SM00267">
    <property type="entry name" value="GGDEF"/>
    <property type="match status" value="1"/>
</dbReference>
<dbReference type="SUPFAM" id="SSF55785">
    <property type="entry name" value="PYP-like sensor domain (PAS domain)"/>
    <property type="match status" value="1"/>
</dbReference>
<comment type="caution">
    <text evidence="2">The sequence shown here is derived from an EMBL/GenBank/DDBJ whole genome shotgun (WGS) entry which is preliminary data.</text>
</comment>
<dbReference type="SUPFAM" id="SSF55073">
    <property type="entry name" value="Nucleotide cyclase"/>
    <property type="match status" value="1"/>
</dbReference>
<dbReference type="Proteomes" id="UP000178771">
    <property type="component" value="Unassembled WGS sequence"/>
</dbReference>
<organism evidence="2 3">
    <name type="scientific">candidate division WWE3 bacterium RIFCSPLOWO2_01_FULL_39_13</name>
    <dbReference type="NCBI Taxonomy" id="1802624"/>
    <lineage>
        <taxon>Bacteria</taxon>
        <taxon>Katanobacteria</taxon>
    </lineage>
</organism>
<dbReference type="EMBL" id="MEVH01000005">
    <property type="protein sequence ID" value="OGC52121.1"/>
    <property type="molecule type" value="Genomic_DNA"/>
</dbReference>
<protein>
    <recommendedName>
        <fullName evidence="1">GGDEF domain-containing protein</fullName>
    </recommendedName>
</protein>